<gene>
    <name evidence="2" type="ORF">niasHT_019369</name>
</gene>
<sequence length="97" mass="10989">MVISLLQIKKLCPVCRGEVNKQDHIVTDDSQQQNNNGEDTEEDLDYDSELEEPDDTDSSFGELDESIEQFLLNQSLEQLSNEDQSSSSDSEASLERF</sequence>
<comment type="caution">
    <text evidence="2">The sequence shown here is derived from an EMBL/GenBank/DDBJ whole genome shotgun (WGS) entry which is preliminary data.</text>
</comment>
<evidence type="ECO:0000256" key="1">
    <source>
        <dbReference type="SAM" id="MobiDB-lite"/>
    </source>
</evidence>
<evidence type="ECO:0000313" key="2">
    <source>
        <dbReference type="EMBL" id="KAL3110508.1"/>
    </source>
</evidence>
<feature type="region of interest" description="Disordered" evidence="1">
    <location>
        <begin position="23"/>
        <end position="97"/>
    </location>
</feature>
<dbReference type="AlphaFoldDB" id="A0ABD2L5T2"/>
<accession>A0ABD2L5T2</accession>
<protein>
    <submittedName>
        <fullName evidence="2">Uncharacterized protein</fullName>
    </submittedName>
</protein>
<organism evidence="2 3">
    <name type="scientific">Heterodera trifolii</name>
    <dbReference type="NCBI Taxonomy" id="157864"/>
    <lineage>
        <taxon>Eukaryota</taxon>
        <taxon>Metazoa</taxon>
        <taxon>Ecdysozoa</taxon>
        <taxon>Nematoda</taxon>
        <taxon>Chromadorea</taxon>
        <taxon>Rhabditida</taxon>
        <taxon>Tylenchina</taxon>
        <taxon>Tylenchomorpha</taxon>
        <taxon>Tylenchoidea</taxon>
        <taxon>Heteroderidae</taxon>
        <taxon>Heteroderinae</taxon>
        <taxon>Heterodera</taxon>
    </lineage>
</organism>
<proteinExistence type="predicted"/>
<reference evidence="2 3" key="1">
    <citation type="submission" date="2024-10" db="EMBL/GenBank/DDBJ databases">
        <authorList>
            <person name="Kim D."/>
        </authorList>
    </citation>
    <scope>NUCLEOTIDE SEQUENCE [LARGE SCALE GENOMIC DNA]</scope>
    <source>
        <strain evidence="2">BH-2024</strain>
    </source>
</reference>
<dbReference type="EMBL" id="JBICBT010000539">
    <property type="protein sequence ID" value="KAL3110508.1"/>
    <property type="molecule type" value="Genomic_DNA"/>
</dbReference>
<feature type="compositionally biased region" description="Low complexity" evidence="1">
    <location>
        <begin position="74"/>
        <end position="91"/>
    </location>
</feature>
<feature type="compositionally biased region" description="Polar residues" evidence="1">
    <location>
        <begin position="28"/>
        <end position="37"/>
    </location>
</feature>
<name>A0ABD2L5T2_9BILA</name>
<dbReference type="Proteomes" id="UP001620626">
    <property type="component" value="Unassembled WGS sequence"/>
</dbReference>
<keyword evidence="3" id="KW-1185">Reference proteome</keyword>
<evidence type="ECO:0000313" key="3">
    <source>
        <dbReference type="Proteomes" id="UP001620626"/>
    </source>
</evidence>
<feature type="compositionally biased region" description="Acidic residues" evidence="1">
    <location>
        <begin position="38"/>
        <end position="67"/>
    </location>
</feature>